<dbReference type="SUPFAM" id="SSF54427">
    <property type="entry name" value="NTF2-like"/>
    <property type="match status" value="1"/>
</dbReference>
<dbReference type="PANTHER" id="PTHR10693:SF20">
    <property type="entry name" value="AT27578P"/>
    <property type="match status" value="1"/>
</dbReference>
<name>A0AAV1DY90_OLDCO</name>
<dbReference type="InterPro" id="IPR032710">
    <property type="entry name" value="NTF2-like_dom_sf"/>
</dbReference>
<dbReference type="PANTHER" id="PTHR10693">
    <property type="entry name" value="RAS GTPASE-ACTIVATING PROTEIN-BINDING PROTEIN"/>
    <property type="match status" value="1"/>
</dbReference>
<evidence type="ECO:0000256" key="1">
    <source>
        <dbReference type="ARBA" id="ARBA00022884"/>
    </source>
</evidence>
<dbReference type="GO" id="GO:0003729">
    <property type="term" value="F:mRNA binding"/>
    <property type="evidence" value="ECO:0007669"/>
    <property type="project" value="TreeGrafter"/>
</dbReference>
<dbReference type="Pfam" id="PF02136">
    <property type="entry name" value="NTF2"/>
    <property type="match status" value="1"/>
</dbReference>
<reference evidence="3" key="1">
    <citation type="submission" date="2023-03" db="EMBL/GenBank/DDBJ databases">
        <authorList>
            <person name="Julca I."/>
        </authorList>
    </citation>
    <scope>NUCLEOTIDE SEQUENCE</scope>
</reference>
<dbReference type="InterPro" id="IPR018222">
    <property type="entry name" value="Nuclear_transport_factor_2_euk"/>
</dbReference>
<gene>
    <name evidence="3" type="ORF">OLC1_LOCUS19951</name>
</gene>
<dbReference type="PROSITE" id="PS50177">
    <property type="entry name" value="NTF2_DOMAIN"/>
    <property type="match status" value="1"/>
</dbReference>
<protein>
    <submittedName>
        <fullName evidence="3">OLC1v1013329C1</fullName>
    </submittedName>
</protein>
<proteinExistence type="predicted"/>
<keyword evidence="1" id="KW-0694">RNA-binding</keyword>
<dbReference type="InterPro" id="IPR002075">
    <property type="entry name" value="NTF2_dom"/>
</dbReference>
<evidence type="ECO:0000313" key="3">
    <source>
        <dbReference type="EMBL" id="CAI9112835.1"/>
    </source>
</evidence>
<dbReference type="GO" id="GO:0005829">
    <property type="term" value="C:cytosol"/>
    <property type="evidence" value="ECO:0007669"/>
    <property type="project" value="TreeGrafter"/>
</dbReference>
<dbReference type="EMBL" id="OX459124">
    <property type="protein sequence ID" value="CAI9112835.1"/>
    <property type="molecule type" value="Genomic_DNA"/>
</dbReference>
<dbReference type="GO" id="GO:1990904">
    <property type="term" value="C:ribonucleoprotein complex"/>
    <property type="evidence" value="ECO:0007669"/>
    <property type="project" value="TreeGrafter"/>
</dbReference>
<accession>A0AAV1DY90</accession>
<dbReference type="Proteomes" id="UP001161247">
    <property type="component" value="Chromosome 7"/>
</dbReference>
<evidence type="ECO:0000259" key="2">
    <source>
        <dbReference type="PROSITE" id="PS50177"/>
    </source>
</evidence>
<sequence length="166" mass="18571">MTMSSDYKGCEVKFVKVDAQFSLMEGVILTAIGRLLRKDNVKRIITQTFFLAKQENGCFVLNDNLCKIDAQEILNVFFGYDDGILFPHELVKEAAISVETTDNVEKTLEIADSVAETLEVQSADIPKEPNTSNDTEKVEGQKMFCASMLIKEKKPTSSAHNHPHKI</sequence>
<dbReference type="Gene3D" id="3.10.450.50">
    <property type="match status" value="1"/>
</dbReference>
<keyword evidence="4" id="KW-1185">Reference proteome</keyword>
<evidence type="ECO:0000313" key="4">
    <source>
        <dbReference type="Proteomes" id="UP001161247"/>
    </source>
</evidence>
<dbReference type="AlphaFoldDB" id="A0AAV1DY90"/>
<organism evidence="3 4">
    <name type="scientific">Oldenlandia corymbosa var. corymbosa</name>
    <dbReference type="NCBI Taxonomy" id="529605"/>
    <lineage>
        <taxon>Eukaryota</taxon>
        <taxon>Viridiplantae</taxon>
        <taxon>Streptophyta</taxon>
        <taxon>Embryophyta</taxon>
        <taxon>Tracheophyta</taxon>
        <taxon>Spermatophyta</taxon>
        <taxon>Magnoliopsida</taxon>
        <taxon>eudicotyledons</taxon>
        <taxon>Gunneridae</taxon>
        <taxon>Pentapetalae</taxon>
        <taxon>asterids</taxon>
        <taxon>lamiids</taxon>
        <taxon>Gentianales</taxon>
        <taxon>Rubiaceae</taxon>
        <taxon>Rubioideae</taxon>
        <taxon>Spermacoceae</taxon>
        <taxon>Hedyotis-Oldenlandia complex</taxon>
        <taxon>Oldenlandia</taxon>
    </lineage>
</organism>
<dbReference type="InterPro" id="IPR039539">
    <property type="entry name" value="Ras_GTPase_bind_prot"/>
</dbReference>
<feature type="domain" description="NTF2" evidence="2">
    <location>
        <begin position="1"/>
        <end position="68"/>
    </location>
</feature>